<dbReference type="AlphaFoldDB" id="A0A438FY26"/>
<evidence type="ECO:0000256" key="1">
    <source>
        <dbReference type="ARBA" id="ARBA00022729"/>
    </source>
</evidence>
<gene>
    <name evidence="3" type="primary">PRP3_2</name>
    <name evidence="3" type="ORF">CK203_051981</name>
</gene>
<accession>A0A438FY26</accession>
<dbReference type="PANTHER" id="PTHR33470">
    <property type="entry name" value="OS01G0164075 PROTEIN"/>
    <property type="match status" value="1"/>
</dbReference>
<name>A0A438FY26_VITVI</name>
<feature type="chain" id="PRO_5019289502" evidence="2">
    <location>
        <begin position="23"/>
        <end position="179"/>
    </location>
</feature>
<dbReference type="Proteomes" id="UP000288805">
    <property type="component" value="Unassembled WGS sequence"/>
</dbReference>
<reference evidence="3 4" key="1">
    <citation type="journal article" date="2018" name="PLoS Genet.">
        <title>Population sequencing reveals clonal diversity and ancestral inbreeding in the grapevine cultivar Chardonnay.</title>
        <authorList>
            <person name="Roach M.J."/>
            <person name="Johnson D.L."/>
            <person name="Bohlmann J."/>
            <person name="van Vuuren H.J."/>
            <person name="Jones S.J."/>
            <person name="Pretorius I.S."/>
            <person name="Schmidt S.A."/>
            <person name="Borneman A.R."/>
        </authorList>
    </citation>
    <scope>NUCLEOTIDE SEQUENCE [LARGE SCALE GENOMIC DNA]</scope>
    <source>
        <strain evidence="4">cv. Chardonnay</strain>
        <tissue evidence="3">Leaf</tissue>
    </source>
</reference>
<dbReference type="EMBL" id="QGNW01000702">
    <property type="protein sequence ID" value="RVW64818.1"/>
    <property type="molecule type" value="Genomic_DNA"/>
</dbReference>
<sequence>MALPHFFTISMVLFSLVAITSASSGGYGPEPEVEKSDEPEYNEKLLPTIMGVQGLIYCKSGHKPMPLPGAVARITCLKVDKHGYEMGSYSFLSGASDEKGYFFATLYPSEVEDDCKLKECKAFLESSPLETCDVPTDDNNGISGYPLDFYRDLSAKKMMLYSVKPFFYTPKPEPISNGY</sequence>
<dbReference type="PANTHER" id="PTHR33470:SF40">
    <property type="entry name" value="PROTEIN SEED AND ROOT HAIR PROTECTIVE PROTEIN"/>
    <property type="match status" value="1"/>
</dbReference>
<dbReference type="Pfam" id="PF01190">
    <property type="entry name" value="Pollen_Ole_e_1"/>
    <property type="match status" value="1"/>
</dbReference>
<feature type="signal peptide" evidence="2">
    <location>
        <begin position="1"/>
        <end position="22"/>
    </location>
</feature>
<keyword evidence="1 2" id="KW-0732">Signal</keyword>
<evidence type="ECO:0000313" key="4">
    <source>
        <dbReference type="Proteomes" id="UP000288805"/>
    </source>
</evidence>
<organism evidence="3 4">
    <name type="scientific">Vitis vinifera</name>
    <name type="common">Grape</name>
    <dbReference type="NCBI Taxonomy" id="29760"/>
    <lineage>
        <taxon>Eukaryota</taxon>
        <taxon>Viridiplantae</taxon>
        <taxon>Streptophyta</taxon>
        <taxon>Embryophyta</taxon>
        <taxon>Tracheophyta</taxon>
        <taxon>Spermatophyta</taxon>
        <taxon>Magnoliopsida</taxon>
        <taxon>eudicotyledons</taxon>
        <taxon>Gunneridae</taxon>
        <taxon>Pentapetalae</taxon>
        <taxon>rosids</taxon>
        <taxon>Vitales</taxon>
        <taxon>Vitaceae</taxon>
        <taxon>Viteae</taxon>
        <taxon>Vitis</taxon>
    </lineage>
</organism>
<comment type="caution">
    <text evidence="3">The sequence shown here is derived from an EMBL/GenBank/DDBJ whole genome shotgun (WGS) entry which is preliminary data.</text>
</comment>
<proteinExistence type="predicted"/>
<evidence type="ECO:0000256" key="2">
    <source>
        <dbReference type="SAM" id="SignalP"/>
    </source>
</evidence>
<protein>
    <submittedName>
        <fullName evidence="3">Proline-rich protein 3</fullName>
    </submittedName>
</protein>
<evidence type="ECO:0000313" key="3">
    <source>
        <dbReference type="EMBL" id="RVW64818.1"/>
    </source>
</evidence>